<dbReference type="EMBL" id="DPVV01000243">
    <property type="protein sequence ID" value="HCL02188.1"/>
    <property type="molecule type" value="Genomic_DNA"/>
</dbReference>
<evidence type="ECO:0000259" key="1">
    <source>
        <dbReference type="Pfam" id="PF02589"/>
    </source>
</evidence>
<name>A0A3D2X761_9FIRM</name>
<dbReference type="PANTHER" id="PTHR36179">
    <property type="entry name" value="LUD_DOM DOMAIN-CONTAINING PROTEIN"/>
    <property type="match status" value="1"/>
</dbReference>
<dbReference type="InterPro" id="IPR003741">
    <property type="entry name" value="LUD_dom"/>
</dbReference>
<sequence length="212" mass="23587">MSSPKKQYYENLADSLIEKFNQRGIEGYYCDNKEEALTVAKRFLTPGCSVSWGGSMTLDEIGLLDEFHNSDYIIYDRNKAKTPEERSELYGKIVTADYYFMSSNAITLDGKLVNIDGNGNRVACLITGPKNVIVIAGMNKIVTDEAAAMERVRNMAAPPNAIRLNRKTPCAELGRCANCLVPDCICSSLVITRRSHVPYRLKVILVGEELGY</sequence>
<dbReference type="InterPro" id="IPR009501">
    <property type="entry name" value="UCP020269"/>
</dbReference>
<dbReference type="Pfam" id="PF02589">
    <property type="entry name" value="LUD_dom"/>
    <property type="match status" value="1"/>
</dbReference>
<accession>A0A3D2X761</accession>
<evidence type="ECO:0000313" key="3">
    <source>
        <dbReference type="Proteomes" id="UP000262969"/>
    </source>
</evidence>
<gene>
    <name evidence="2" type="ORF">DHW61_07165</name>
</gene>
<dbReference type="Proteomes" id="UP000262969">
    <property type="component" value="Unassembled WGS sequence"/>
</dbReference>
<evidence type="ECO:0000313" key="2">
    <source>
        <dbReference type="EMBL" id="HCL02188.1"/>
    </source>
</evidence>
<reference evidence="2 3" key="1">
    <citation type="journal article" date="2018" name="Nat. Biotechnol.">
        <title>A standardized bacterial taxonomy based on genome phylogeny substantially revises the tree of life.</title>
        <authorList>
            <person name="Parks D.H."/>
            <person name="Chuvochina M."/>
            <person name="Waite D.W."/>
            <person name="Rinke C."/>
            <person name="Skarshewski A."/>
            <person name="Chaumeil P.A."/>
            <person name="Hugenholtz P."/>
        </authorList>
    </citation>
    <scope>NUCLEOTIDE SEQUENCE [LARGE SCALE GENOMIC DNA]</scope>
    <source>
        <strain evidence="2">UBA11728</strain>
    </source>
</reference>
<dbReference type="AlphaFoldDB" id="A0A3D2X761"/>
<dbReference type="PIRSF" id="PIRSF020269">
    <property type="entry name" value="DUF1121"/>
    <property type="match status" value="1"/>
</dbReference>
<dbReference type="PANTHER" id="PTHR36179:SF2">
    <property type="entry name" value="LUD DOMAIN-CONTAINING PROTEIN"/>
    <property type="match status" value="1"/>
</dbReference>
<comment type="caution">
    <text evidence="2">The sequence shown here is derived from an EMBL/GenBank/DDBJ whole genome shotgun (WGS) entry which is preliminary data.</text>
</comment>
<organism evidence="2 3">
    <name type="scientific">Lachnoclostridium phytofermentans</name>
    <dbReference type="NCBI Taxonomy" id="66219"/>
    <lineage>
        <taxon>Bacteria</taxon>
        <taxon>Bacillati</taxon>
        <taxon>Bacillota</taxon>
        <taxon>Clostridia</taxon>
        <taxon>Lachnospirales</taxon>
        <taxon>Lachnospiraceae</taxon>
    </lineage>
</organism>
<proteinExistence type="predicted"/>
<feature type="domain" description="LUD" evidence="1">
    <location>
        <begin position="16"/>
        <end position="206"/>
    </location>
</feature>
<protein>
    <submittedName>
        <fullName evidence="2">Lactate utilization protein</fullName>
    </submittedName>
</protein>